<proteinExistence type="predicted"/>
<dbReference type="Proteomes" id="UP000828390">
    <property type="component" value="Unassembled WGS sequence"/>
</dbReference>
<protein>
    <submittedName>
        <fullName evidence="1">Uncharacterized protein</fullName>
    </submittedName>
</protein>
<reference evidence="1" key="1">
    <citation type="journal article" date="2019" name="bioRxiv">
        <title>The Genome of the Zebra Mussel, Dreissena polymorpha: A Resource for Invasive Species Research.</title>
        <authorList>
            <person name="McCartney M.A."/>
            <person name="Auch B."/>
            <person name="Kono T."/>
            <person name="Mallez S."/>
            <person name="Zhang Y."/>
            <person name="Obille A."/>
            <person name="Becker A."/>
            <person name="Abrahante J.E."/>
            <person name="Garbe J."/>
            <person name="Badalamenti J.P."/>
            <person name="Herman A."/>
            <person name="Mangelson H."/>
            <person name="Liachko I."/>
            <person name="Sullivan S."/>
            <person name="Sone E.D."/>
            <person name="Koren S."/>
            <person name="Silverstein K.A.T."/>
            <person name="Beckman K.B."/>
            <person name="Gohl D.M."/>
        </authorList>
    </citation>
    <scope>NUCLEOTIDE SEQUENCE</scope>
    <source>
        <strain evidence="1">Duluth1</strain>
        <tissue evidence="1">Whole animal</tissue>
    </source>
</reference>
<dbReference type="EMBL" id="JAIWYP010000009">
    <property type="protein sequence ID" value="KAH3774304.1"/>
    <property type="molecule type" value="Genomic_DNA"/>
</dbReference>
<accession>A0A9D4IIH0</accession>
<keyword evidence="2" id="KW-1185">Reference proteome</keyword>
<organism evidence="1 2">
    <name type="scientific">Dreissena polymorpha</name>
    <name type="common">Zebra mussel</name>
    <name type="synonym">Mytilus polymorpha</name>
    <dbReference type="NCBI Taxonomy" id="45954"/>
    <lineage>
        <taxon>Eukaryota</taxon>
        <taxon>Metazoa</taxon>
        <taxon>Spiralia</taxon>
        <taxon>Lophotrochozoa</taxon>
        <taxon>Mollusca</taxon>
        <taxon>Bivalvia</taxon>
        <taxon>Autobranchia</taxon>
        <taxon>Heteroconchia</taxon>
        <taxon>Euheterodonta</taxon>
        <taxon>Imparidentia</taxon>
        <taxon>Neoheterodontei</taxon>
        <taxon>Myida</taxon>
        <taxon>Dreissenoidea</taxon>
        <taxon>Dreissenidae</taxon>
        <taxon>Dreissena</taxon>
    </lineage>
</organism>
<name>A0A9D4IIH0_DREPO</name>
<evidence type="ECO:0000313" key="1">
    <source>
        <dbReference type="EMBL" id="KAH3774304.1"/>
    </source>
</evidence>
<gene>
    <name evidence="1" type="ORF">DPMN_175683</name>
</gene>
<dbReference type="AlphaFoldDB" id="A0A9D4IIH0"/>
<evidence type="ECO:0000313" key="2">
    <source>
        <dbReference type="Proteomes" id="UP000828390"/>
    </source>
</evidence>
<sequence>MHTHTSRWQKQVNPYIAQHKSRIGNLDTQNFAFVSPSTLGNLIRCTPICASSLTTHLADLNTEGAETLCTSPITT</sequence>
<comment type="caution">
    <text evidence="1">The sequence shown here is derived from an EMBL/GenBank/DDBJ whole genome shotgun (WGS) entry which is preliminary data.</text>
</comment>
<reference evidence="1" key="2">
    <citation type="submission" date="2020-11" db="EMBL/GenBank/DDBJ databases">
        <authorList>
            <person name="McCartney M.A."/>
            <person name="Auch B."/>
            <person name="Kono T."/>
            <person name="Mallez S."/>
            <person name="Becker A."/>
            <person name="Gohl D.M."/>
            <person name="Silverstein K.A.T."/>
            <person name="Koren S."/>
            <person name="Bechman K.B."/>
            <person name="Herman A."/>
            <person name="Abrahante J.E."/>
            <person name="Garbe J."/>
        </authorList>
    </citation>
    <scope>NUCLEOTIDE SEQUENCE</scope>
    <source>
        <strain evidence="1">Duluth1</strain>
        <tissue evidence="1">Whole animal</tissue>
    </source>
</reference>